<evidence type="ECO:0000256" key="1">
    <source>
        <dbReference type="ARBA" id="ARBA00022737"/>
    </source>
</evidence>
<evidence type="ECO:0000256" key="3">
    <source>
        <dbReference type="PROSITE-ProRule" id="PRU00023"/>
    </source>
</evidence>
<dbReference type="PANTHER" id="PTHR24171">
    <property type="entry name" value="ANKYRIN REPEAT DOMAIN-CONTAINING PROTEIN 39-RELATED"/>
    <property type="match status" value="1"/>
</dbReference>
<dbReference type="Pfam" id="PF13606">
    <property type="entry name" value="Ank_3"/>
    <property type="match status" value="1"/>
</dbReference>
<keyword evidence="1" id="KW-0677">Repeat</keyword>
<comment type="caution">
    <text evidence="5">The sequence shown here is derived from an EMBL/GenBank/DDBJ whole genome shotgun (WGS) entry which is preliminary data.</text>
</comment>
<evidence type="ECO:0000256" key="2">
    <source>
        <dbReference type="ARBA" id="ARBA00023043"/>
    </source>
</evidence>
<dbReference type="Pfam" id="PF00023">
    <property type="entry name" value="Ank"/>
    <property type="match status" value="1"/>
</dbReference>
<dbReference type="PROSITE" id="PS50297">
    <property type="entry name" value="ANK_REP_REGION"/>
    <property type="match status" value="1"/>
</dbReference>
<name>A0A6G3Y0Q8_9ACTN</name>
<organism evidence="5">
    <name type="scientific">Streptomyces sp. SID7499</name>
    <dbReference type="NCBI Taxonomy" id="2706086"/>
    <lineage>
        <taxon>Bacteria</taxon>
        <taxon>Bacillati</taxon>
        <taxon>Actinomycetota</taxon>
        <taxon>Actinomycetes</taxon>
        <taxon>Kitasatosporales</taxon>
        <taxon>Streptomycetaceae</taxon>
        <taxon>Streptomyces</taxon>
    </lineage>
</organism>
<evidence type="ECO:0000313" key="5">
    <source>
        <dbReference type="EMBL" id="NEE23487.1"/>
    </source>
</evidence>
<feature type="region of interest" description="Disordered" evidence="4">
    <location>
        <begin position="26"/>
        <end position="48"/>
    </location>
</feature>
<dbReference type="PROSITE" id="PS50088">
    <property type="entry name" value="ANK_REPEAT"/>
    <property type="match status" value="1"/>
</dbReference>
<feature type="repeat" description="ANK" evidence="3">
    <location>
        <begin position="144"/>
        <end position="176"/>
    </location>
</feature>
<protein>
    <submittedName>
        <fullName evidence="5">Ankyrin repeat domain-containing protein</fullName>
    </submittedName>
</protein>
<accession>A0A6G3Y0Q8</accession>
<dbReference type="Gene3D" id="1.25.40.20">
    <property type="entry name" value="Ankyrin repeat-containing domain"/>
    <property type="match status" value="2"/>
</dbReference>
<dbReference type="SMART" id="SM00248">
    <property type="entry name" value="ANK"/>
    <property type="match status" value="4"/>
</dbReference>
<keyword evidence="2 3" id="KW-0040">ANK repeat</keyword>
<reference evidence="5" key="1">
    <citation type="submission" date="2020-01" db="EMBL/GenBank/DDBJ databases">
        <title>Insect and environment-associated Actinomycetes.</title>
        <authorList>
            <person name="Currrie C."/>
            <person name="Chevrette M."/>
            <person name="Carlson C."/>
            <person name="Stubbendieck R."/>
            <person name="Wendt-Pienkowski E."/>
        </authorList>
    </citation>
    <scope>NUCLEOTIDE SEQUENCE</scope>
    <source>
        <strain evidence="5">SID7499</strain>
    </source>
</reference>
<dbReference type="SUPFAM" id="SSF48403">
    <property type="entry name" value="Ankyrin repeat"/>
    <property type="match status" value="1"/>
</dbReference>
<proteinExistence type="predicted"/>
<evidence type="ECO:0000256" key="4">
    <source>
        <dbReference type="SAM" id="MobiDB-lite"/>
    </source>
</evidence>
<dbReference type="EMBL" id="JAAGMN010010375">
    <property type="protein sequence ID" value="NEE23487.1"/>
    <property type="molecule type" value="Genomic_DNA"/>
</dbReference>
<sequence>MLSVRVPGLWLNVQARGVLTGLPRDGGAAVSRGRPCTRAPAGRIGSSGGHREAALLTLTSRDPLAVTVTEAIRTGDLAGLERLLADHPALATARVTEQSEDGKGTRTLLHIAADWPGHFPRGAEVVAALVAAGADPRARFEGAHAETPLHWAASSNDVPVLDALIAAGADIEASGAVIGGGSPLADARGFGQWRAAHRLIEHGARVTFQDAATLGLLDRVRAFVEAGEPPSPDEITSAFWGACHGGHLPTAQYLHRRGADPHWCGYDGMTPLDIARAQDADDVVRWLRDLGTQSKACDGAPHRQ</sequence>
<dbReference type="InterPro" id="IPR002110">
    <property type="entry name" value="Ankyrin_rpt"/>
</dbReference>
<gene>
    <name evidence="5" type="ORF">G3M58_95690</name>
</gene>
<dbReference type="InterPro" id="IPR036770">
    <property type="entry name" value="Ankyrin_rpt-contain_sf"/>
</dbReference>
<dbReference type="AlphaFoldDB" id="A0A6G3Y0Q8"/>